<dbReference type="PANTHER" id="PTHR31796">
    <property type="entry name" value="SUZ DOMAIN-CONTAINING PROTEIN 1"/>
    <property type="match status" value="1"/>
</dbReference>
<feature type="compositionally biased region" description="Basic and acidic residues" evidence="1">
    <location>
        <begin position="161"/>
        <end position="182"/>
    </location>
</feature>
<evidence type="ECO:0000259" key="2">
    <source>
        <dbReference type="PROSITE" id="PS51673"/>
    </source>
</evidence>
<dbReference type="InterPro" id="IPR024771">
    <property type="entry name" value="SUZ"/>
</dbReference>
<keyword evidence="4" id="KW-1185">Reference proteome</keyword>
<dbReference type="EMBL" id="DF849525">
    <property type="protein sequence ID" value="GAT57936.1"/>
    <property type="molecule type" value="Genomic_DNA"/>
</dbReference>
<proteinExistence type="predicted"/>
<protein>
    <recommendedName>
        <fullName evidence="2">SUZ domain-containing protein</fullName>
    </recommendedName>
</protein>
<gene>
    <name evidence="3" type="ORF">MCHLO_14422</name>
</gene>
<feature type="region of interest" description="Disordered" evidence="1">
    <location>
        <begin position="1"/>
        <end position="95"/>
    </location>
</feature>
<evidence type="ECO:0000313" key="4">
    <source>
        <dbReference type="Proteomes" id="UP000815677"/>
    </source>
</evidence>
<dbReference type="InterPro" id="IPR039228">
    <property type="entry name" value="SZRD1"/>
</dbReference>
<feature type="region of interest" description="Disordered" evidence="1">
    <location>
        <begin position="136"/>
        <end position="250"/>
    </location>
</feature>
<sequence length="250" mass="26057">MPSPASTSAAAVSDWDSGIPSTSTHPHRPLATPRPPAVQRTPAGAPRVVDDWEDDEDDVEEEAAMLEQQPTAEGRRSGSGIPTSGRGGAPGRNRVLWDAANAHTPAPMPAVVMARTASSSSAPIVPLAPAAFQPQMRILKRSPNATPSPSVTPAATPPGESLKEREARYAAARERIFGKEEPSPVVLTPEEKKRAKEKEKKALQQQPPSSSISRNPKGPSDAAGDSSPKAGFASRKKGGGNGQKAPIPVG</sequence>
<dbReference type="PANTHER" id="PTHR31796:SF2">
    <property type="entry name" value="SUZ DOMAIN-CONTAINING PROTEIN 1"/>
    <property type="match status" value="1"/>
</dbReference>
<dbReference type="PROSITE" id="PS51673">
    <property type="entry name" value="SUZ"/>
    <property type="match status" value="1"/>
</dbReference>
<dbReference type="Proteomes" id="UP000815677">
    <property type="component" value="Unassembled WGS sequence"/>
</dbReference>
<accession>A0ABQ0M3I0</accession>
<feature type="compositionally biased region" description="Polar residues" evidence="1">
    <location>
        <begin position="203"/>
        <end position="214"/>
    </location>
</feature>
<dbReference type="Pfam" id="PF12752">
    <property type="entry name" value="SUZ"/>
    <property type="match status" value="1"/>
</dbReference>
<name>A0ABQ0M3I0_MYCCL</name>
<reference evidence="3" key="1">
    <citation type="submission" date="2014-09" db="EMBL/GenBank/DDBJ databases">
        <title>Genome sequence of the luminous mushroom Mycena chlorophos for searching fungal bioluminescence genes.</title>
        <authorList>
            <person name="Tanaka Y."/>
            <person name="Kasuga D."/>
            <person name="Oba Y."/>
            <person name="Hase S."/>
            <person name="Sato K."/>
            <person name="Oba Y."/>
            <person name="Sakakibara Y."/>
        </authorList>
    </citation>
    <scope>NUCLEOTIDE SEQUENCE</scope>
</reference>
<evidence type="ECO:0000256" key="1">
    <source>
        <dbReference type="SAM" id="MobiDB-lite"/>
    </source>
</evidence>
<organism evidence="3 4">
    <name type="scientific">Mycena chlorophos</name>
    <name type="common">Agaric fungus</name>
    <name type="synonym">Agaricus chlorophos</name>
    <dbReference type="NCBI Taxonomy" id="658473"/>
    <lineage>
        <taxon>Eukaryota</taxon>
        <taxon>Fungi</taxon>
        <taxon>Dikarya</taxon>
        <taxon>Basidiomycota</taxon>
        <taxon>Agaricomycotina</taxon>
        <taxon>Agaricomycetes</taxon>
        <taxon>Agaricomycetidae</taxon>
        <taxon>Agaricales</taxon>
        <taxon>Marasmiineae</taxon>
        <taxon>Mycenaceae</taxon>
        <taxon>Mycena</taxon>
    </lineage>
</organism>
<feature type="compositionally biased region" description="Low complexity" evidence="1">
    <location>
        <begin position="1"/>
        <end position="13"/>
    </location>
</feature>
<evidence type="ECO:0000313" key="3">
    <source>
        <dbReference type="EMBL" id="GAT57936.1"/>
    </source>
</evidence>
<feature type="domain" description="SUZ" evidence="2">
    <location>
        <begin position="105"/>
        <end position="181"/>
    </location>
</feature>
<feature type="compositionally biased region" description="Acidic residues" evidence="1">
    <location>
        <begin position="51"/>
        <end position="64"/>
    </location>
</feature>
<feature type="compositionally biased region" description="Basic and acidic residues" evidence="1">
    <location>
        <begin position="189"/>
        <end position="202"/>
    </location>
</feature>
<feature type="compositionally biased region" description="Low complexity" evidence="1">
    <location>
        <begin position="142"/>
        <end position="158"/>
    </location>
</feature>